<comment type="caution">
    <text evidence="8">The sequence shown here is derived from an EMBL/GenBank/DDBJ whole genome shotgun (WGS) entry which is preliminary data.</text>
</comment>
<keyword evidence="4 6" id="KW-1133">Transmembrane helix</keyword>
<dbReference type="PANTHER" id="PTHR36115">
    <property type="entry name" value="PROLINE-RICH ANTIGEN HOMOLOG-RELATED"/>
    <property type="match status" value="1"/>
</dbReference>
<comment type="subcellular location">
    <subcellularLocation>
        <location evidence="1">Cell membrane</location>
        <topology evidence="1">Multi-pass membrane protein</topology>
    </subcellularLocation>
</comment>
<dbReference type="InterPro" id="IPR010432">
    <property type="entry name" value="RDD"/>
</dbReference>
<feature type="transmembrane region" description="Helical" evidence="6">
    <location>
        <begin position="28"/>
        <end position="47"/>
    </location>
</feature>
<feature type="transmembrane region" description="Helical" evidence="6">
    <location>
        <begin position="117"/>
        <end position="135"/>
    </location>
</feature>
<feature type="transmembrane region" description="Helical" evidence="6">
    <location>
        <begin position="67"/>
        <end position="84"/>
    </location>
</feature>
<evidence type="ECO:0000256" key="6">
    <source>
        <dbReference type="SAM" id="Phobius"/>
    </source>
</evidence>
<evidence type="ECO:0000256" key="1">
    <source>
        <dbReference type="ARBA" id="ARBA00004651"/>
    </source>
</evidence>
<organism evidence="8 9">
    <name type="scientific">Gilvimarinus japonicus</name>
    <dbReference type="NCBI Taxonomy" id="1796469"/>
    <lineage>
        <taxon>Bacteria</taxon>
        <taxon>Pseudomonadati</taxon>
        <taxon>Pseudomonadota</taxon>
        <taxon>Gammaproteobacteria</taxon>
        <taxon>Cellvibrionales</taxon>
        <taxon>Cellvibrionaceae</taxon>
        <taxon>Gilvimarinus</taxon>
    </lineage>
</organism>
<gene>
    <name evidence="8" type="ORF">ACFOEB_11885</name>
</gene>
<reference evidence="9" key="1">
    <citation type="journal article" date="2019" name="Int. J. Syst. Evol. Microbiol.">
        <title>The Global Catalogue of Microorganisms (GCM) 10K type strain sequencing project: providing services to taxonomists for standard genome sequencing and annotation.</title>
        <authorList>
            <consortium name="The Broad Institute Genomics Platform"/>
            <consortium name="The Broad Institute Genome Sequencing Center for Infectious Disease"/>
            <person name="Wu L."/>
            <person name="Ma J."/>
        </authorList>
    </citation>
    <scope>NUCLEOTIDE SEQUENCE [LARGE SCALE GENOMIC DNA]</scope>
    <source>
        <strain evidence="9">KCTC 52141</strain>
    </source>
</reference>
<dbReference type="PANTHER" id="PTHR36115:SF4">
    <property type="entry name" value="MEMBRANE PROTEIN"/>
    <property type="match status" value="1"/>
</dbReference>
<sequence length="156" mass="17206">MPSNTTSDHHTPPLTLSTPEYVGFGPRFGAFIIDSIVVLPLLIGVIITAYRHMDSGLEMLLAGGDNLWINYGIPAGFTLVFWLIKAATPGKLVVRAKIVDADSLGKPAPWQLAVRYIGYYVSLLPLGLGFLWITWDPRKQGWHDKLARTLVIRPPA</sequence>
<dbReference type="InterPro" id="IPR051791">
    <property type="entry name" value="Pra-immunoreactive"/>
</dbReference>
<evidence type="ECO:0000313" key="9">
    <source>
        <dbReference type="Proteomes" id="UP001595548"/>
    </source>
</evidence>
<keyword evidence="5 6" id="KW-0472">Membrane</keyword>
<evidence type="ECO:0000256" key="5">
    <source>
        <dbReference type="ARBA" id="ARBA00023136"/>
    </source>
</evidence>
<dbReference type="RefSeq" id="WP_382416894.1">
    <property type="nucleotide sequence ID" value="NZ_AP031500.1"/>
</dbReference>
<evidence type="ECO:0000256" key="4">
    <source>
        <dbReference type="ARBA" id="ARBA00022989"/>
    </source>
</evidence>
<keyword evidence="2" id="KW-1003">Cell membrane</keyword>
<evidence type="ECO:0000313" key="8">
    <source>
        <dbReference type="EMBL" id="MFC3155904.1"/>
    </source>
</evidence>
<dbReference type="EMBL" id="JBHRTL010000007">
    <property type="protein sequence ID" value="MFC3155904.1"/>
    <property type="molecule type" value="Genomic_DNA"/>
</dbReference>
<keyword evidence="9" id="KW-1185">Reference proteome</keyword>
<evidence type="ECO:0000256" key="3">
    <source>
        <dbReference type="ARBA" id="ARBA00022692"/>
    </source>
</evidence>
<keyword evidence="3 6" id="KW-0812">Transmembrane</keyword>
<name>A0ABV7HTC0_9GAMM</name>
<evidence type="ECO:0000256" key="2">
    <source>
        <dbReference type="ARBA" id="ARBA00022475"/>
    </source>
</evidence>
<accession>A0ABV7HTC0</accession>
<protein>
    <submittedName>
        <fullName evidence="8">RDD family protein</fullName>
    </submittedName>
</protein>
<evidence type="ECO:0000259" key="7">
    <source>
        <dbReference type="Pfam" id="PF06271"/>
    </source>
</evidence>
<proteinExistence type="predicted"/>
<dbReference type="Proteomes" id="UP001595548">
    <property type="component" value="Unassembled WGS sequence"/>
</dbReference>
<feature type="domain" description="RDD" evidence="7">
    <location>
        <begin position="21"/>
        <end position="147"/>
    </location>
</feature>
<dbReference type="Pfam" id="PF06271">
    <property type="entry name" value="RDD"/>
    <property type="match status" value="1"/>
</dbReference>